<comment type="cofactor">
    <cofactor evidence="1 12 14">
        <name>FMN</name>
        <dbReference type="ChEBI" id="CHEBI:58210"/>
    </cofactor>
</comment>
<protein>
    <recommendedName>
        <fullName evidence="12">tRNA-dihydrouridine synthase</fullName>
        <ecNumber evidence="12">1.3.1.-</ecNumber>
    </recommendedName>
</protein>
<evidence type="ECO:0000256" key="2">
    <source>
        <dbReference type="ARBA" id="ARBA00002790"/>
    </source>
</evidence>
<reference evidence="16 17" key="1">
    <citation type="journal article" date="2016" name="Nat. Commun.">
        <title>Thousands of microbial genomes shed light on interconnected biogeochemical processes in an aquifer system.</title>
        <authorList>
            <person name="Anantharaman K."/>
            <person name="Brown C.T."/>
            <person name="Hug L.A."/>
            <person name="Sharon I."/>
            <person name="Castelle C.J."/>
            <person name="Probst A.J."/>
            <person name="Thomas B.C."/>
            <person name="Singh A."/>
            <person name="Wilkins M.J."/>
            <person name="Karaoz U."/>
            <person name="Brodie E.L."/>
            <person name="Williams K.H."/>
            <person name="Hubbard S.S."/>
            <person name="Banfield J.F."/>
        </authorList>
    </citation>
    <scope>NUCLEOTIDE SEQUENCE [LARGE SCALE GENOMIC DNA]</scope>
</reference>
<keyword evidence="7" id="KW-0521">NADP</keyword>
<comment type="function">
    <text evidence="2 12">Catalyzes the synthesis of 5,6-dihydrouridine (D), a modified base found in the D-loop of most tRNAs, via the reduction of the C5-C6 double bond in target uridines.</text>
</comment>
<dbReference type="EMBL" id="MFRE01000009">
    <property type="protein sequence ID" value="OGH94394.1"/>
    <property type="molecule type" value="Genomic_DNA"/>
</dbReference>
<keyword evidence="4 12" id="KW-0285">Flavoprotein</keyword>
<gene>
    <name evidence="16" type="ORF">A2538_01165</name>
</gene>
<dbReference type="Gene3D" id="1.10.1200.80">
    <property type="entry name" value="Putative flavin oxidoreducatase, domain 2"/>
    <property type="match status" value="1"/>
</dbReference>
<dbReference type="GO" id="GO:0017150">
    <property type="term" value="F:tRNA dihydrouridine synthase activity"/>
    <property type="evidence" value="ECO:0007669"/>
    <property type="project" value="InterPro"/>
</dbReference>
<dbReference type="GO" id="GO:0000049">
    <property type="term" value="F:tRNA binding"/>
    <property type="evidence" value="ECO:0007669"/>
    <property type="project" value="UniProtKB-KW"/>
</dbReference>
<dbReference type="InterPro" id="IPR024036">
    <property type="entry name" value="tRNA-dHydroUridine_Synthase_C"/>
</dbReference>
<dbReference type="PIRSF" id="PIRSF006621">
    <property type="entry name" value="Dus"/>
    <property type="match status" value="1"/>
</dbReference>
<dbReference type="PANTHER" id="PTHR11082:SF25">
    <property type="entry name" value="DUS-LIKE FMN-BINDING DOMAIN-CONTAINING PROTEIN"/>
    <property type="match status" value="1"/>
</dbReference>
<feature type="binding site" evidence="14">
    <location>
        <position position="143"/>
    </location>
    <ligand>
        <name>FMN</name>
        <dbReference type="ChEBI" id="CHEBI:58210"/>
    </ligand>
</feature>
<dbReference type="AlphaFoldDB" id="A0A1F6PEM2"/>
<evidence type="ECO:0000256" key="1">
    <source>
        <dbReference type="ARBA" id="ARBA00001917"/>
    </source>
</evidence>
<keyword evidence="14" id="KW-0547">Nucleotide-binding</keyword>
<comment type="catalytic activity">
    <reaction evidence="11">
        <text>a 5,6-dihydrouridine in tRNA + NAD(+) = a uridine in tRNA + NADH + H(+)</text>
        <dbReference type="Rhea" id="RHEA:54452"/>
        <dbReference type="Rhea" id="RHEA-COMP:13339"/>
        <dbReference type="Rhea" id="RHEA-COMP:13887"/>
        <dbReference type="ChEBI" id="CHEBI:15378"/>
        <dbReference type="ChEBI" id="CHEBI:57540"/>
        <dbReference type="ChEBI" id="CHEBI:57945"/>
        <dbReference type="ChEBI" id="CHEBI:65315"/>
        <dbReference type="ChEBI" id="CHEBI:74443"/>
    </reaction>
</comment>
<dbReference type="Gene3D" id="3.20.20.70">
    <property type="entry name" value="Aldolase class I"/>
    <property type="match status" value="1"/>
</dbReference>
<proteinExistence type="inferred from homology"/>
<evidence type="ECO:0000256" key="12">
    <source>
        <dbReference type="PIRNR" id="PIRNR006621"/>
    </source>
</evidence>
<feature type="binding site" evidence="14">
    <location>
        <position position="71"/>
    </location>
    <ligand>
        <name>FMN</name>
        <dbReference type="ChEBI" id="CHEBI:58210"/>
    </ligand>
</feature>
<dbReference type="Proteomes" id="UP000178254">
    <property type="component" value="Unassembled WGS sequence"/>
</dbReference>
<organism evidence="16 17">
    <name type="scientific">Candidatus Magasanikbacteria bacterium RIFOXYD2_FULL_41_14</name>
    <dbReference type="NCBI Taxonomy" id="1798709"/>
    <lineage>
        <taxon>Bacteria</taxon>
        <taxon>Candidatus Magasanikiibacteriota</taxon>
    </lineage>
</organism>
<comment type="similarity">
    <text evidence="12">Belongs to the dus family.</text>
</comment>
<dbReference type="InterPro" id="IPR013785">
    <property type="entry name" value="Aldolase_TIM"/>
</dbReference>
<dbReference type="PANTHER" id="PTHR11082">
    <property type="entry name" value="TRNA-DIHYDROURIDINE SYNTHASE"/>
    <property type="match status" value="1"/>
</dbReference>
<evidence type="ECO:0000256" key="11">
    <source>
        <dbReference type="ARBA" id="ARBA00048802"/>
    </source>
</evidence>
<evidence type="ECO:0000256" key="9">
    <source>
        <dbReference type="ARBA" id="ARBA00023002"/>
    </source>
</evidence>
<evidence type="ECO:0000256" key="13">
    <source>
        <dbReference type="PIRSR" id="PIRSR006621-1"/>
    </source>
</evidence>
<evidence type="ECO:0000256" key="8">
    <source>
        <dbReference type="ARBA" id="ARBA00022884"/>
    </source>
</evidence>
<dbReference type="SUPFAM" id="SSF51395">
    <property type="entry name" value="FMN-linked oxidoreductases"/>
    <property type="match status" value="1"/>
</dbReference>
<dbReference type="InterPro" id="IPR018517">
    <property type="entry name" value="tRNA_hU_synthase_CS"/>
</dbReference>
<accession>A0A1F6PEM2</accession>
<sequence length="312" mass="34509">MKFWFTKKPIIALAPMADMTDSPFTRICRQVSGHDFVVFKEMLSAEALTRDNEKTLKMGEFNNEERPLVMQIMGGDPVNLAEAAQMVVDKFHPDGIDINMGCPVPKIANRSDAGAALLKDCGRAGEAIRAIKKLNLDVPLSVKTRLGWSQHEEILEFAKKIEAAGADALTIHGRTRAEMYSGVADWETIGKVKQIIKIPLLANGDVRSVEDITKCLEITGADGVMIGRAALGNPWIFCGRVPDLEERKKVILEHAKLHVEHYGENSIVTFRKHLLYYFKGLPGAVKIRGTLAQLKTFSELENVLSGIVNSDI</sequence>
<keyword evidence="9 12" id="KW-0560">Oxidoreductase</keyword>
<feature type="binding site" evidence="14">
    <location>
        <position position="172"/>
    </location>
    <ligand>
        <name>FMN</name>
        <dbReference type="ChEBI" id="CHEBI:58210"/>
    </ligand>
</feature>
<dbReference type="Pfam" id="PF01207">
    <property type="entry name" value="Dus"/>
    <property type="match status" value="1"/>
</dbReference>
<keyword evidence="8" id="KW-0694">RNA-binding</keyword>
<dbReference type="PROSITE" id="PS01136">
    <property type="entry name" value="UPF0034"/>
    <property type="match status" value="1"/>
</dbReference>
<dbReference type="EC" id="1.3.1.-" evidence="12"/>
<dbReference type="STRING" id="1798709.A2538_01165"/>
<feature type="domain" description="DUS-like FMN-binding" evidence="15">
    <location>
        <begin position="13"/>
        <end position="304"/>
    </location>
</feature>
<evidence type="ECO:0000256" key="10">
    <source>
        <dbReference type="ARBA" id="ARBA00048205"/>
    </source>
</evidence>
<keyword evidence="6 12" id="KW-0819">tRNA processing</keyword>
<dbReference type="CDD" id="cd02801">
    <property type="entry name" value="DUS_like_FMN"/>
    <property type="match status" value="1"/>
</dbReference>
<keyword evidence="3" id="KW-0820">tRNA-binding</keyword>
<evidence type="ECO:0000256" key="7">
    <source>
        <dbReference type="ARBA" id="ARBA00022857"/>
    </source>
</evidence>
<dbReference type="InterPro" id="IPR001269">
    <property type="entry name" value="DUS_fam"/>
</dbReference>
<evidence type="ECO:0000256" key="14">
    <source>
        <dbReference type="PIRSR" id="PIRSR006621-2"/>
    </source>
</evidence>
<feature type="binding site" evidence="14">
    <location>
        <begin position="227"/>
        <end position="228"/>
    </location>
    <ligand>
        <name>FMN</name>
        <dbReference type="ChEBI" id="CHEBI:58210"/>
    </ligand>
</feature>
<keyword evidence="5 12" id="KW-0288">FMN</keyword>
<evidence type="ECO:0000259" key="15">
    <source>
        <dbReference type="Pfam" id="PF01207"/>
    </source>
</evidence>
<feature type="binding site" evidence="14">
    <location>
        <begin position="15"/>
        <end position="17"/>
    </location>
    <ligand>
        <name>FMN</name>
        <dbReference type="ChEBI" id="CHEBI:58210"/>
    </ligand>
</feature>
<evidence type="ECO:0000256" key="4">
    <source>
        <dbReference type="ARBA" id="ARBA00022630"/>
    </source>
</evidence>
<dbReference type="GO" id="GO:0050660">
    <property type="term" value="F:flavin adenine dinucleotide binding"/>
    <property type="evidence" value="ECO:0007669"/>
    <property type="project" value="InterPro"/>
</dbReference>
<dbReference type="InterPro" id="IPR035587">
    <property type="entry name" value="DUS-like_FMN-bd"/>
</dbReference>
<comment type="catalytic activity">
    <reaction evidence="10">
        <text>a 5,6-dihydrouridine in tRNA + NADP(+) = a uridine in tRNA + NADPH + H(+)</text>
        <dbReference type="Rhea" id="RHEA:23624"/>
        <dbReference type="Rhea" id="RHEA-COMP:13339"/>
        <dbReference type="Rhea" id="RHEA-COMP:13887"/>
        <dbReference type="ChEBI" id="CHEBI:15378"/>
        <dbReference type="ChEBI" id="CHEBI:57783"/>
        <dbReference type="ChEBI" id="CHEBI:58349"/>
        <dbReference type="ChEBI" id="CHEBI:65315"/>
        <dbReference type="ChEBI" id="CHEBI:74443"/>
    </reaction>
</comment>
<evidence type="ECO:0000256" key="6">
    <source>
        <dbReference type="ARBA" id="ARBA00022694"/>
    </source>
</evidence>
<evidence type="ECO:0000313" key="16">
    <source>
        <dbReference type="EMBL" id="OGH94394.1"/>
    </source>
</evidence>
<evidence type="ECO:0000313" key="17">
    <source>
        <dbReference type="Proteomes" id="UP000178254"/>
    </source>
</evidence>
<name>A0A1F6PEM2_9BACT</name>
<comment type="caution">
    <text evidence="16">The sequence shown here is derived from an EMBL/GenBank/DDBJ whole genome shotgun (WGS) entry which is preliminary data.</text>
</comment>
<feature type="active site" description="Proton donor" evidence="13">
    <location>
        <position position="102"/>
    </location>
</feature>
<evidence type="ECO:0000256" key="5">
    <source>
        <dbReference type="ARBA" id="ARBA00022643"/>
    </source>
</evidence>
<evidence type="ECO:0000256" key="3">
    <source>
        <dbReference type="ARBA" id="ARBA00022555"/>
    </source>
</evidence>